<feature type="compositionally biased region" description="Basic and acidic residues" evidence="2">
    <location>
        <begin position="1"/>
        <end position="17"/>
    </location>
</feature>
<evidence type="ECO:0000256" key="2">
    <source>
        <dbReference type="SAM" id="MobiDB-lite"/>
    </source>
</evidence>
<keyword evidence="4" id="KW-0808">Transferase</keyword>
<evidence type="ECO:0000313" key="5">
    <source>
        <dbReference type="Proteomes" id="UP000634136"/>
    </source>
</evidence>
<dbReference type="Proteomes" id="UP000634136">
    <property type="component" value="Unassembled WGS sequence"/>
</dbReference>
<sequence>MRKQESQDSTSIERLDDTVEELTSSSDSSSEIEDKAAERTLRELNTPPVDQQPLCIVPQTLATPFKLKFVKSLASSMQSLEQQMSQLATSVSKLESQGKLPSQTKTNPKHNANAITLRSGKELEDVPAKLRRGHALETEACTEPEAEFELTKRDALETILNMNIDKNNLSTLKQEFNVDIKLEELVQELENLASISENSEILNLTNSHTKMLPSIMQAPELELKPLPEHLNSQVSSKSKLSLGSLRMVRTKNPNYRHLPSSSSSPSSSNPPSSPPPRPKRKCLAPTKPSSLPKQRTRSMTEHSPIVESSHEPILESVPKLVTEPEHETISEQPRKATRHKQGTRANQLERANKATQAAIQIAKWEARYEQIQRAPIVPCKYINPLTPDALNITDDVHTFMENIGWTKFMNIQCPIAPEVVQEFYSTLTMNLKRTTRIDSPAIVQFQMLERKFSLSLLQFNKILGFCDEEDDESSIGDFLCDYPDDFDQNKAYRELTGCSATIYNPCLTNDNALANNALKYIYRFLAYSFSGRKDSPELKLNYSSFGAWSLTHGGPSGDAPHPSSSSQTTMEGIRASLARMEAQLA</sequence>
<dbReference type="EMBL" id="JAAIUW010000003">
    <property type="protein sequence ID" value="KAF7839569.1"/>
    <property type="molecule type" value="Genomic_DNA"/>
</dbReference>
<keyword evidence="4" id="KW-0696">RNA-directed RNA polymerase</keyword>
<evidence type="ECO:0000313" key="4">
    <source>
        <dbReference type="EMBL" id="KAF7839569.1"/>
    </source>
</evidence>
<feature type="region of interest" description="Disordered" evidence="2">
    <location>
        <begin position="1"/>
        <end position="50"/>
    </location>
</feature>
<protein>
    <submittedName>
        <fullName evidence="4">Putative RNA-dependent RNA polymerase 1</fullName>
    </submittedName>
</protein>
<dbReference type="InterPro" id="IPR004312">
    <property type="entry name" value="ATHILA_Orf1_C"/>
</dbReference>
<feature type="compositionally biased region" description="Low complexity" evidence="2">
    <location>
        <begin position="259"/>
        <end position="270"/>
    </location>
</feature>
<comment type="caution">
    <text evidence="4">The sequence shown here is derived from an EMBL/GenBank/DDBJ whole genome shotgun (WGS) entry which is preliminary data.</text>
</comment>
<evidence type="ECO:0000259" key="3">
    <source>
        <dbReference type="Pfam" id="PF03078"/>
    </source>
</evidence>
<keyword evidence="5" id="KW-1185">Reference proteome</keyword>
<feature type="coiled-coil region" evidence="1">
    <location>
        <begin position="70"/>
        <end position="97"/>
    </location>
</feature>
<keyword evidence="4" id="KW-0548">Nucleotidyltransferase</keyword>
<gene>
    <name evidence="4" type="ORF">G2W53_008051</name>
</gene>
<accession>A0A834X8L9</accession>
<proteinExistence type="predicted"/>
<dbReference type="Pfam" id="PF03078">
    <property type="entry name" value="ATHILA"/>
    <property type="match status" value="1"/>
</dbReference>
<name>A0A834X8L9_9FABA</name>
<keyword evidence="1" id="KW-0175">Coiled coil</keyword>
<reference evidence="4" key="1">
    <citation type="submission" date="2020-09" db="EMBL/GenBank/DDBJ databases">
        <title>Genome-Enabled Discovery of Anthraquinone Biosynthesis in Senna tora.</title>
        <authorList>
            <person name="Kang S.-H."/>
            <person name="Pandey R.P."/>
            <person name="Lee C.-M."/>
            <person name="Sim J.-S."/>
            <person name="Jeong J.-T."/>
            <person name="Choi B.-S."/>
            <person name="Jung M."/>
            <person name="Ginzburg D."/>
            <person name="Zhao K."/>
            <person name="Won S.Y."/>
            <person name="Oh T.-J."/>
            <person name="Yu Y."/>
            <person name="Kim N.-H."/>
            <person name="Lee O.R."/>
            <person name="Lee T.-H."/>
            <person name="Bashyal P."/>
            <person name="Kim T.-S."/>
            <person name="Lee W.-H."/>
            <person name="Kawkins C."/>
            <person name="Kim C.-K."/>
            <person name="Kim J.S."/>
            <person name="Ahn B.O."/>
            <person name="Rhee S.Y."/>
            <person name="Sohng J.K."/>
        </authorList>
    </citation>
    <scope>NUCLEOTIDE SEQUENCE</scope>
    <source>
        <tissue evidence="4">Leaf</tissue>
    </source>
</reference>
<dbReference type="AlphaFoldDB" id="A0A834X8L9"/>
<evidence type="ECO:0000256" key="1">
    <source>
        <dbReference type="SAM" id="Coils"/>
    </source>
</evidence>
<feature type="compositionally biased region" description="Basic and acidic residues" evidence="2">
    <location>
        <begin position="32"/>
        <end position="42"/>
    </location>
</feature>
<feature type="compositionally biased region" description="Basic and acidic residues" evidence="2">
    <location>
        <begin position="323"/>
        <end position="334"/>
    </location>
</feature>
<dbReference type="OrthoDB" id="1423700at2759"/>
<organism evidence="4 5">
    <name type="scientific">Senna tora</name>
    <dbReference type="NCBI Taxonomy" id="362788"/>
    <lineage>
        <taxon>Eukaryota</taxon>
        <taxon>Viridiplantae</taxon>
        <taxon>Streptophyta</taxon>
        <taxon>Embryophyta</taxon>
        <taxon>Tracheophyta</taxon>
        <taxon>Spermatophyta</taxon>
        <taxon>Magnoliopsida</taxon>
        <taxon>eudicotyledons</taxon>
        <taxon>Gunneridae</taxon>
        <taxon>Pentapetalae</taxon>
        <taxon>rosids</taxon>
        <taxon>fabids</taxon>
        <taxon>Fabales</taxon>
        <taxon>Fabaceae</taxon>
        <taxon>Caesalpinioideae</taxon>
        <taxon>Cassia clade</taxon>
        <taxon>Senna</taxon>
    </lineage>
</organism>
<feature type="domain" description="Arabidopsis retrotransposon Orf1 C-terminal" evidence="3">
    <location>
        <begin position="364"/>
        <end position="472"/>
    </location>
</feature>
<feature type="region of interest" description="Disordered" evidence="2">
    <location>
        <begin position="323"/>
        <end position="351"/>
    </location>
</feature>
<feature type="region of interest" description="Disordered" evidence="2">
    <location>
        <begin position="252"/>
        <end position="311"/>
    </location>
</feature>
<dbReference type="GO" id="GO:0003968">
    <property type="term" value="F:RNA-directed RNA polymerase activity"/>
    <property type="evidence" value="ECO:0007669"/>
    <property type="project" value="UniProtKB-KW"/>
</dbReference>